<dbReference type="GO" id="GO:0005524">
    <property type="term" value="F:ATP binding"/>
    <property type="evidence" value="ECO:0007669"/>
    <property type="project" value="UniProtKB-UniRule"/>
</dbReference>
<comment type="subunit">
    <text evidence="6">Homodimer.</text>
</comment>
<evidence type="ECO:0000259" key="7">
    <source>
        <dbReference type="SMART" id="SM00968"/>
    </source>
</evidence>
<organism evidence="8 9">
    <name type="scientific">Oleiphilus messinensis</name>
    <dbReference type="NCBI Taxonomy" id="141451"/>
    <lineage>
        <taxon>Bacteria</taxon>
        <taxon>Pseudomonadati</taxon>
        <taxon>Pseudomonadota</taxon>
        <taxon>Gammaproteobacteria</taxon>
        <taxon>Oceanospirillales</taxon>
        <taxon>Oleiphilaceae</taxon>
        <taxon>Oleiphilus</taxon>
    </lineage>
</organism>
<protein>
    <recommendedName>
        <fullName evidence="6">Chromosome partition protein Smc</fullName>
    </recommendedName>
</protein>
<reference evidence="8 9" key="1">
    <citation type="submission" date="2017-05" db="EMBL/GenBank/DDBJ databases">
        <title>Genomic insights into alkan degradation activity of Oleiphilus messinensis.</title>
        <authorList>
            <person name="Kozyavkin S.A."/>
            <person name="Slesarev A.I."/>
            <person name="Golyshin P.N."/>
            <person name="Korzhenkov A."/>
            <person name="Golyshina O.N."/>
            <person name="Toshchakov S.V."/>
        </authorList>
    </citation>
    <scope>NUCLEOTIDE SEQUENCE [LARGE SCALE GENOMIC DNA]</scope>
    <source>
        <strain evidence="8 9">ME102</strain>
    </source>
</reference>
<keyword evidence="1 6" id="KW-0963">Cytoplasm</keyword>
<comment type="subcellular location">
    <subcellularLocation>
        <location evidence="6">Cytoplasm</location>
    </subcellularLocation>
</comment>
<dbReference type="AlphaFoldDB" id="A0A1Y0IAG6"/>
<sequence length="1180" mass="134512">MRLKSIKLAGFKSFVDPTTVPFPNNLTSIVGPNGCGKSNIIDAVRWVMGESSAKHLRGESMTDVIFNGAATRKPVGQASIELIFDNSLGKLQGEYANFGEVAIRRKVTREGTSEYFLNGTKCRRRDITDIFLGTGLGPRSYAIIEQGMISKLIESKPDELRVYIEEAAGISKYKERRKETESRMRRTQENLDRLTDIREELDRQLQHLHRQAVAAEKYTELKKDERLKKAQLIGMKWKSLNDAMLQQDQVIQTTEVELEKAISHRTGNDSGIEDLRLQQHEKAEKLSRIQESFYQASSEIARLEQALKHQKERIDQVKRDRDEGDIQYRHLLHEIEDESARLESINEELVSLEPEFEERQALSEDAGERLAIAEEEMHQWQHNWDDFNLRSSEARKNAELEQSHIQNLEQSIRKHRDRLEKLRQDTMTFRDQLDTSEIHELSEQLLQEEEIDALLKEEIEGYNDQVEQAREHVVGLDDQLSLNRKQEQELSGRLASIKALQEAMLGQDDSLQIRWLQDAGLDGMPRLAECLSVELQWRKAAETVLRPLLNGLCVDSLETLDPELLCQAPFPFIQKTVVGALPGEKRSLDGKQSQDGTLSSVVNVNLEGACQPMLQSLLSSVLLVDSLEEGLSRRKSLAAGSSLLTPEGYWLGADWLICPDQEQSGSTLDRQAELRTLSSSLEECLAARDQLVADLEHHRQSLQDAEAKREACRGRQSQLQRTLSEIQSRLSGLKAKQEQISARIGSLDDELSETALALEMEEGALLEARERWHLSMQHVDQDADERERLLANRDEIRASFDQLRQQARHSKDQSHQLQLRVENLRSQRHSLTTALERFELQKNQLSEKIETWIESLEELMFPIDDMQIELEALLERRVFEEEGLAKAREELDQVEQQLRSGETDRHQIEQRVQTVRGQLQDQRMALQALEIKRNGLIEQLKEENHDLKTVVDTIPEEATIALWEEELGKIVQRVSRLGAINLAAIEEYKIQSERKSYLDTQHEDLIEALETLETAIRKIDKETRSRFKDTFEQVNNGLQMLFPKVFGGGHAYLELTGDDLLETGVAIMARPPGKKNSTIHLLSGGEKALTAIALIFSIFQLNPAPFCMLDEVDAPLDDANVARYANMVKEMSSQVQFIYISHNKIAMEMADQLMGVTMHEPGVSRLVSVDVEEAVALAEI</sequence>
<dbReference type="InterPro" id="IPR011890">
    <property type="entry name" value="SMC_prok"/>
</dbReference>
<dbReference type="SUPFAM" id="SSF58104">
    <property type="entry name" value="Methyl-accepting chemotaxis protein (MCP) signaling domain"/>
    <property type="match status" value="1"/>
</dbReference>
<dbReference type="SUPFAM" id="SSF75553">
    <property type="entry name" value="Smc hinge domain"/>
    <property type="match status" value="1"/>
</dbReference>
<feature type="coiled-coil region" evidence="6">
    <location>
        <begin position="300"/>
        <end position="479"/>
    </location>
</feature>
<comment type="domain">
    <text evidence="6">Contains large globular domains required for ATP hydrolysis at each terminus and a third globular domain forming a flexible hinge near the middle of the molecule. These domains are separated by coiled-coil structures.</text>
</comment>
<accession>A0A1Y0IAG6</accession>
<evidence type="ECO:0000256" key="2">
    <source>
        <dbReference type="ARBA" id="ARBA00022741"/>
    </source>
</evidence>
<feature type="coiled-coil region" evidence="6">
    <location>
        <begin position="786"/>
        <end position="946"/>
    </location>
</feature>
<dbReference type="EMBL" id="CP021425">
    <property type="protein sequence ID" value="ARU57461.1"/>
    <property type="molecule type" value="Genomic_DNA"/>
</dbReference>
<evidence type="ECO:0000313" key="8">
    <source>
        <dbReference type="EMBL" id="ARU57461.1"/>
    </source>
</evidence>
<dbReference type="Pfam" id="PF06470">
    <property type="entry name" value="SMC_hinge"/>
    <property type="match status" value="1"/>
</dbReference>
<evidence type="ECO:0000256" key="6">
    <source>
        <dbReference type="HAMAP-Rule" id="MF_01894"/>
    </source>
</evidence>
<dbReference type="GO" id="GO:0005737">
    <property type="term" value="C:cytoplasm"/>
    <property type="evidence" value="ECO:0007669"/>
    <property type="project" value="UniProtKB-SubCell"/>
</dbReference>
<dbReference type="GO" id="GO:0030261">
    <property type="term" value="P:chromosome condensation"/>
    <property type="evidence" value="ECO:0007669"/>
    <property type="project" value="InterPro"/>
</dbReference>
<dbReference type="OrthoDB" id="9808768at2"/>
<dbReference type="PIRSF" id="PIRSF005719">
    <property type="entry name" value="SMC"/>
    <property type="match status" value="1"/>
</dbReference>
<dbReference type="Gene3D" id="3.40.50.300">
    <property type="entry name" value="P-loop containing nucleotide triphosphate hydrolases"/>
    <property type="match status" value="2"/>
</dbReference>
<name>A0A1Y0IAG6_9GAMM</name>
<gene>
    <name evidence="6" type="primary">smc</name>
    <name evidence="8" type="ORF">OLMES_3423</name>
</gene>
<evidence type="ECO:0000256" key="4">
    <source>
        <dbReference type="ARBA" id="ARBA00023054"/>
    </source>
</evidence>
<feature type="coiled-coil region" evidence="6">
    <location>
        <begin position="170"/>
        <end position="218"/>
    </location>
</feature>
<keyword evidence="4 6" id="KW-0175">Coiled coil</keyword>
<dbReference type="GO" id="GO:0016887">
    <property type="term" value="F:ATP hydrolysis activity"/>
    <property type="evidence" value="ECO:0007669"/>
    <property type="project" value="InterPro"/>
</dbReference>
<keyword evidence="3 6" id="KW-0067">ATP-binding</keyword>
<dbReference type="Pfam" id="PF02463">
    <property type="entry name" value="SMC_N"/>
    <property type="match status" value="1"/>
</dbReference>
<dbReference type="InterPro" id="IPR036277">
    <property type="entry name" value="SMC_hinge_sf"/>
</dbReference>
<evidence type="ECO:0000256" key="1">
    <source>
        <dbReference type="ARBA" id="ARBA00022490"/>
    </source>
</evidence>
<dbReference type="InterPro" id="IPR027417">
    <property type="entry name" value="P-loop_NTPase"/>
</dbReference>
<dbReference type="RefSeq" id="WP_087462356.1">
    <property type="nucleotide sequence ID" value="NZ_CP021425.1"/>
</dbReference>
<dbReference type="KEGG" id="ome:OLMES_3423"/>
<dbReference type="SUPFAM" id="SSF52540">
    <property type="entry name" value="P-loop containing nucleoside triphosphate hydrolases"/>
    <property type="match status" value="1"/>
</dbReference>
<dbReference type="InterPro" id="IPR010935">
    <property type="entry name" value="SMC_hinge"/>
</dbReference>
<feature type="binding site" evidence="6">
    <location>
        <begin position="32"/>
        <end position="39"/>
    </location>
    <ligand>
        <name>ATP</name>
        <dbReference type="ChEBI" id="CHEBI:30616"/>
    </ligand>
</feature>
<dbReference type="CDD" id="cd03278">
    <property type="entry name" value="ABC_SMC_barmotin"/>
    <property type="match status" value="2"/>
</dbReference>
<keyword evidence="9" id="KW-1185">Reference proteome</keyword>
<dbReference type="InterPro" id="IPR024704">
    <property type="entry name" value="SMC"/>
</dbReference>
<dbReference type="PANTHER" id="PTHR43977">
    <property type="entry name" value="STRUCTURAL MAINTENANCE OF CHROMOSOMES PROTEIN 3"/>
    <property type="match status" value="1"/>
</dbReference>
<dbReference type="GO" id="GO:0006260">
    <property type="term" value="P:DNA replication"/>
    <property type="evidence" value="ECO:0007669"/>
    <property type="project" value="UniProtKB-UniRule"/>
</dbReference>
<dbReference type="InterPro" id="IPR003395">
    <property type="entry name" value="RecF/RecN/SMC_N"/>
</dbReference>
<feature type="domain" description="SMC hinge" evidence="7">
    <location>
        <begin position="521"/>
        <end position="634"/>
    </location>
</feature>
<dbReference type="GO" id="GO:0007062">
    <property type="term" value="P:sister chromatid cohesion"/>
    <property type="evidence" value="ECO:0007669"/>
    <property type="project" value="InterPro"/>
</dbReference>
<keyword evidence="5 6" id="KW-0238">DNA-binding</keyword>
<dbReference type="GO" id="GO:0003677">
    <property type="term" value="F:DNA binding"/>
    <property type="evidence" value="ECO:0007669"/>
    <property type="project" value="UniProtKB-UniRule"/>
</dbReference>
<comment type="similarity">
    <text evidence="6">Belongs to the SMC family.</text>
</comment>
<evidence type="ECO:0000256" key="5">
    <source>
        <dbReference type="ARBA" id="ARBA00023125"/>
    </source>
</evidence>
<dbReference type="NCBIfam" id="TIGR02168">
    <property type="entry name" value="SMC_prok_B"/>
    <property type="match status" value="1"/>
</dbReference>
<dbReference type="GO" id="GO:0007059">
    <property type="term" value="P:chromosome segregation"/>
    <property type="evidence" value="ECO:0007669"/>
    <property type="project" value="UniProtKB-UniRule"/>
</dbReference>
<dbReference type="SMART" id="SM00968">
    <property type="entry name" value="SMC_hinge"/>
    <property type="match status" value="1"/>
</dbReference>
<evidence type="ECO:0000313" key="9">
    <source>
        <dbReference type="Proteomes" id="UP000196027"/>
    </source>
</evidence>
<evidence type="ECO:0000256" key="3">
    <source>
        <dbReference type="ARBA" id="ARBA00022840"/>
    </source>
</evidence>
<keyword evidence="2 6" id="KW-0547">Nucleotide-binding</keyword>
<dbReference type="HAMAP" id="MF_01894">
    <property type="entry name" value="Smc_prok"/>
    <property type="match status" value="1"/>
</dbReference>
<comment type="function">
    <text evidence="6">Required for chromosome condensation and partitioning.</text>
</comment>
<dbReference type="Proteomes" id="UP000196027">
    <property type="component" value="Chromosome"/>
</dbReference>
<proteinExistence type="inferred from homology"/>
<feature type="coiled-coil region" evidence="6">
    <location>
        <begin position="688"/>
        <end position="736"/>
    </location>
</feature>
<dbReference type="GO" id="GO:0005694">
    <property type="term" value="C:chromosome"/>
    <property type="evidence" value="ECO:0007669"/>
    <property type="project" value="InterPro"/>
</dbReference>